<dbReference type="PANTHER" id="PTHR43606">
    <property type="entry name" value="PHOSPHATASE, PUTATIVE (AFU_ORTHOLOGUE AFUA_6G08710)-RELATED"/>
    <property type="match status" value="1"/>
</dbReference>
<dbReference type="AlphaFoldDB" id="A0A840S083"/>
<feature type="chain" id="PRO_5032369555" evidence="3">
    <location>
        <begin position="29"/>
        <end position="778"/>
    </location>
</feature>
<dbReference type="Gene3D" id="3.60.21.70">
    <property type="entry name" value="PhoD-like phosphatase"/>
    <property type="match status" value="1"/>
</dbReference>
<sequence length="778" mass="81797">MDRRSFLRRSTAQAGALISASAAFSLTACGGGDAGTPVQPTPPAPPLPPVFPGTSTPLPQTPAATGAFKFPQSVASGDPKPDGIVLWSRVVPGSAGDVASVADGNFSVKLRISSDAGNAAAIGSTTALSGTLAAEADVPVFAYYDHTLRHRITGLQPSTVYYYQFTAGDNRSKVGRFKTAPAATADNSNLKFAFVSCQDWSVNHWAGMTALANEPNLDFIVHLGDYIYETVGEAFQTGAVEATHDALVLPNGTAKPGNASAKYATTTADYRYLYKKYRTDARLQNLHERYAFVAVWDDHEFSDDCWGDRSTYDNGTFDAATGTANNTQQTARRLSASQAWFEYMPADIVYTQDPAQGFANIRIYRDLKFGQLMHLVMTDQRLYRADHIIPEAAPLPGTTTPVGSIGSRYMVPEATLTTVEGQKLAAGAALPDPLALVSVLGGTQRQWWVQTLASSTSLWKIWGNEVSLLKMAVDASKLPGVTAPFNTKFILNADQWDGFNKERQFLMGQLLTRGIKNVVAVTGDIHAFYAGQVMADYNATTPVPAMVDLVTAGLSSNSNFSYFLEAASSPAFSKIKPLVATSEAEAEGIAIQMLSAAIALASGVTNLSNTAAIQAAVGAAIQAGMVPAAAFAPTPGLSTATVNTFDETQSGAMGTVVSGVILSMVGRSTAATTLYGLIAQKIATAMGIPAAAVPASAVRPFLNPFANAQGQPPANNNPWIKHVDSDAQGYAVVSLSKTELVCQFKKLNRLSGGAAPGTPVASTVTATVPVNSATVTIS</sequence>
<feature type="domain" description="Phospholipase D N-terminal" evidence="5">
    <location>
        <begin position="73"/>
        <end position="179"/>
    </location>
</feature>
<protein>
    <submittedName>
        <fullName evidence="6">Alkaline phosphatase D</fullName>
        <ecNumber evidence="6">3.1.3.1</ecNumber>
    </submittedName>
</protein>
<dbReference type="Proteomes" id="UP000554837">
    <property type="component" value="Unassembled WGS sequence"/>
</dbReference>
<feature type="compositionally biased region" description="Pro residues" evidence="2">
    <location>
        <begin position="39"/>
        <end position="51"/>
    </location>
</feature>
<dbReference type="Pfam" id="PF16655">
    <property type="entry name" value="PhoD_N"/>
    <property type="match status" value="1"/>
</dbReference>
<keyword evidence="6" id="KW-0378">Hydrolase</keyword>
<organism evidence="6 7">
    <name type="scientific">Inhella inkyongensis</name>
    <dbReference type="NCBI Taxonomy" id="392593"/>
    <lineage>
        <taxon>Bacteria</taxon>
        <taxon>Pseudomonadati</taxon>
        <taxon>Pseudomonadota</taxon>
        <taxon>Betaproteobacteria</taxon>
        <taxon>Burkholderiales</taxon>
        <taxon>Sphaerotilaceae</taxon>
        <taxon>Inhella</taxon>
    </lineage>
</organism>
<dbReference type="InterPro" id="IPR029052">
    <property type="entry name" value="Metallo-depent_PP-like"/>
</dbReference>
<keyword evidence="7" id="KW-1185">Reference proteome</keyword>
<evidence type="ECO:0000256" key="2">
    <source>
        <dbReference type="SAM" id="MobiDB-lite"/>
    </source>
</evidence>
<dbReference type="InterPro" id="IPR038607">
    <property type="entry name" value="PhoD-like_sf"/>
</dbReference>
<comment type="caution">
    <text evidence="6">The sequence shown here is derived from an EMBL/GenBank/DDBJ whole genome shotgun (WGS) entry which is preliminary data.</text>
</comment>
<dbReference type="OrthoDB" id="327733at2"/>
<evidence type="ECO:0000256" key="1">
    <source>
        <dbReference type="ARBA" id="ARBA00022729"/>
    </source>
</evidence>
<dbReference type="InterPro" id="IPR032093">
    <property type="entry name" value="PhoD_N"/>
</dbReference>
<dbReference type="Gene3D" id="2.60.40.380">
    <property type="entry name" value="Purple acid phosphatase-like, N-terminal"/>
    <property type="match status" value="1"/>
</dbReference>
<feature type="signal peptide" evidence="3">
    <location>
        <begin position="1"/>
        <end position="28"/>
    </location>
</feature>
<dbReference type="GO" id="GO:0046872">
    <property type="term" value="F:metal ion binding"/>
    <property type="evidence" value="ECO:0007669"/>
    <property type="project" value="InterPro"/>
</dbReference>
<dbReference type="EC" id="3.1.3.1" evidence="6"/>
<evidence type="ECO:0000259" key="4">
    <source>
        <dbReference type="Pfam" id="PF09423"/>
    </source>
</evidence>
<dbReference type="SUPFAM" id="SSF56300">
    <property type="entry name" value="Metallo-dependent phosphatases"/>
    <property type="match status" value="1"/>
</dbReference>
<name>A0A840S083_9BURK</name>
<dbReference type="Pfam" id="PF09423">
    <property type="entry name" value="PhoD"/>
    <property type="match status" value="1"/>
</dbReference>
<evidence type="ECO:0000313" key="6">
    <source>
        <dbReference type="EMBL" id="MBB5202912.1"/>
    </source>
</evidence>
<feature type="domain" description="PhoD-like phosphatase metallophosphatase" evidence="4">
    <location>
        <begin position="192"/>
        <end position="581"/>
    </location>
</feature>
<dbReference type="SUPFAM" id="SSF49363">
    <property type="entry name" value="Purple acid phosphatase, N-terminal domain"/>
    <property type="match status" value="1"/>
</dbReference>
<keyword evidence="1 3" id="KW-0732">Signal</keyword>
<dbReference type="GO" id="GO:0003993">
    <property type="term" value="F:acid phosphatase activity"/>
    <property type="evidence" value="ECO:0007669"/>
    <property type="project" value="InterPro"/>
</dbReference>
<dbReference type="InterPro" id="IPR052900">
    <property type="entry name" value="Phospholipid_Metab_Enz"/>
</dbReference>
<accession>A0A840S083</accession>
<dbReference type="InterPro" id="IPR018946">
    <property type="entry name" value="PhoD-like_MPP"/>
</dbReference>
<dbReference type="CDD" id="cd07389">
    <property type="entry name" value="MPP_PhoD"/>
    <property type="match status" value="1"/>
</dbReference>
<reference evidence="6 7" key="1">
    <citation type="submission" date="2020-08" db="EMBL/GenBank/DDBJ databases">
        <title>Genomic Encyclopedia of Type Strains, Phase IV (KMG-IV): sequencing the most valuable type-strain genomes for metagenomic binning, comparative biology and taxonomic classification.</title>
        <authorList>
            <person name="Goeker M."/>
        </authorList>
    </citation>
    <scope>NUCLEOTIDE SEQUENCE [LARGE SCALE GENOMIC DNA]</scope>
    <source>
        <strain evidence="6 7">DSM 23958</strain>
    </source>
</reference>
<dbReference type="EMBL" id="JACHHO010000001">
    <property type="protein sequence ID" value="MBB5202912.1"/>
    <property type="molecule type" value="Genomic_DNA"/>
</dbReference>
<dbReference type="PROSITE" id="PS51257">
    <property type="entry name" value="PROKAR_LIPOPROTEIN"/>
    <property type="match status" value="1"/>
</dbReference>
<dbReference type="GO" id="GO:0004035">
    <property type="term" value="F:alkaline phosphatase activity"/>
    <property type="evidence" value="ECO:0007669"/>
    <property type="project" value="UniProtKB-EC"/>
</dbReference>
<proteinExistence type="predicted"/>
<evidence type="ECO:0000259" key="5">
    <source>
        <dbReference type="Pfam" id="PF16655"/>
    </source>
</evidence>
<feature type="region of interest" description="Disordered" evidence="2">
    <location>
        <begin position="33"/>
        <end position="65"/>
    </location>
</feature>
<evidence type="ECO:0000256" key="3">
    <source>
        <dbReference type="SAM" id="SignalP"/>
    </source>
</evidence>
<dbReference type="InterPro" id="IPR008963">
    <property type="entry name" value="Purple_acid_Pase-like_N"/>
</dbReference>
<gene>
    <name evidence="6" type="ORF">HNQ51_000205</name>
</gene>
<dbReference type="RefSeq" id="WP_138857999.1">
    <property type="nucleotide sequence ID" value="NZ_CP040709.1"/>
</dbReference>
<evidence type="ECO:0000313" key="7">
    <source>
        <dbReference type="Proteomes" id="UP000554837"/>
    </source>
</evidence>
<dbReference type="PANTHER" id="PTHR43606:SF2">
    <property type="entry name" value="ALKALINE PHOSPHATASE FAMILY PROTEIN (AFU_ORTHOLOGUE AFUA_5G03860)"/>
    <property type="match status" value="1"/>
</dbReference>